<gene>
    <name evidence="2" type="ORF">IX84_20800</name>
</gene>
<keyword evidence="1" id="KW-0812">Transmembrane</keyword>
<evidence type="ECO:0000313" key="2">
    <source>
        <dbReference type="EMBL" id="KGE86590.1"/>
    </source>
</evidence>
<name>A0A098S375_9BACT</name>
<dbReference type="AlphaFoldDB" id="A0A098S375"/>
<keyword evidence="3" id="KW-1185">Reference proteome</keyword>
<sequence length="81" mass="9174">MHPVRFILTIKWFAAANLLNVSIYAGKCLALALISYASLVVDVANLRFQTMNVWTVSPDDEVWIKDPTFIVPRAGRQRPSR</sequence>
<proteinExistence type="predicted"/>
<accession>A0A098S375</accession>
<dbReference type="Proteomes" id="UP000029736">
    <property type="component" value="Unassembled WGS sequence"/>
</dbReference>
<feature type="transmembrane region" description="Helical" evidence="1">
    <location>
        <begin position="12"/>
        <end position="37"/>
    </location>
</feature>
<evidence type="ECO:0000313" key="3">
    <source>
        <dbReference type="Proteomes" id="UP000029736"/>
    </source>
</evidence>
<evidence type="ECO:0000256" key="1">
    <source>
        <dbReference type="SAM" id="Phobius"/>
    </source>
</evidence>
<keyword evidence="1" id="KW-1133">Transmembrane helix</keyword>
<protein>
    <submittedName>
        <fullName evidence="2">Uncharacterized protein</fullName>
    </submittedName>
</protein>
<reference evidence="2 3" key="1">
    <citation type="journal article" date="2014" name="Int. J. Syst. Evol. Microbiol.">
        <title>Phaeodactylibacter xiamenensis gen. nov., sp. nov., a member of the family Saprospiraceae isolated from the marine alga Phaeodactylum tricornutum.</title>
        <authorList>
            <person name="Chen Z.Jr."/>
            <person name="Lei X."/>
            <person name="Lai Q."/>
            <person name="Li Y."/>
            <person name="Zhang B."/>
            <person name="Zhang J."/>
            <person name="Zhang H."/>
            <person name="Yang L."/>
            <person name="Zheng W."/>
            <person name="Tian Y."/>
            <person name="Yu Z."/>
            <person name="Xu H.Jr."/>
            <person name="Zheng T."/>
        </authorList>
    </citation>
    <scope>NUCLEOTIDE SEQUENCE [LARGE SCALE GENOMIC DNA]</scope>
    <source>
        <strain evidence="2 3">KD52</strain>
    </source>
</reference>
<keyword evidence="1" id="KW-0472">Membrane</keyword>
<comment type="caution">
    <text evidence="2">The sequence shown here is derived from an EMBL/GenBank/DDBJ whole genome shotgun (WGS) entry which is preliminary data.</text>
</comment>
<organism evidence="2 3">
    <name type="scientific">Phaeodactylibacter xiamenensis</name>
    <dbReference type="NCBI Taxonomy" id="1524460"/>
    <lineage>
        <taxon>Bacteria</taxon>
        <taxon>Pseudomonadati</taxon>
        <taxon>Bacteroidota</taxon>
        <taxon>Saprospiria</taxon>
        <taxon>Saprospirales</taxon>
        <taxon>Haliscomenobacteraceae</taxon>
        <taxon>Phaeodactylibacter</taxon>
    </lineage>
</organism>
<dbReference type="EMBL" id="JPOS01000077">
    <property type="protein sequence ID" value="KGE86590.1"/>
    <property type="molecule type" value="Genomic_DNA"/>
</dbReference>